<evidence type="ECO:0000256" key="2">
    <source>
        <dbReference type="ARBA" id="ARBA00022692"/>
    </source>
</evidence>
<feature type="transmembrane region" description="Helical" evidence="5">
    <location>
        <begin position="7"/>
        <end position="24"/>
    </location>
</feature>
<evidence type="ECO:0000313" key="6">
    <source>
        <dbReference type="EMBL" id="EKU50048.1"/>
    </source>
</evidence>
<evidence type="ECO:0000256" key="1">
    <source>
        <dbReference type="ARBA" id="ARBA00004141"/>
    </source>
</evidence>
<feature type="transmembrane region" description="Helical" evidence="5">
    <location>
        <begin position="91"/>
        <end position="110"/>
    </location>
</feature>
<dbReference type="Pfam" id="PF13564">
    <property type="entry name" value="DoxX_2"/>
    <property type="match status" value="1"/>
</dbReference>
<protein>
    <recommendedName>
        <fullName evidence="8">DoxX family protein</fullName>
    </recommendedName>
</protein>
<dbReference type="EMBL" id="AMSQ01000003">
    <property type="protein sequence ID" value="EKU50048.1"/>
    <property type="molecule type" value="Genomic_DNA"/>
</dbReference>
<dbReference type="InterPro" id="IPR032808">
    <property type="entry name" value="DoxX"/>
</dbReference>
<name>K9ARI3_9STAP</name>
<dbReference type="GO" id="GO:0016020">
    <property type="term" value="C:membrane"/>
    <property type="evidence" value="ECO:0007669"/>
    <property type="project" value="UniProtKB-SubCell"/>
</dbReference>
<proteinExistence type="predicted"/>
<evidence type="ECO:0000256" key="5">
    <source>
        <dbReference type="SAM" id="Phobius"/>
    </source>
</evidence>
<evidence type="ECO:0000256" key="3">
    <source>
        <dbReference type="ARBA" id="ARBA00022989"/>
    </source>
</evidence>
<keyword evidence="3 5" id="KW-1133">Transmembrane helix</keyword>
<dbReference type="PATRIC" id="fig|1229783.3.peg.451"/>
<dbReference type="AlphaFoldDB" id="K9ARI3"/>
<dbReference type="STRING" id="1229783.C273_02228"/>
<comment type="caution">
    <text evidence="6">The sequence shown here is derived from an EMBL/GenBank/DDBJ whole genome shotgun (WGS) entry which is preliminary data.</text>
</comment>
<dbReference type="Proteomes" id="UP000009885">
    <property type="component" value="Unassembled WGS sequence"/>
</dbReference>
<accession>K9ARI3</accession>
<gene>
    <name evidence="6" type="ORF">C273_02228</name>
</gene>
<keyword evidence="4 5" id="KW-0472">Membrane</keyword>
<organism evidence="6 7">
    <name type="scientific">Staphylococcus massiliensis S46</name>
    <dbReference type="NCBI Taxonomy" id="1229783"/>
    <lineage>
        <taxon>Bacteria</taxon>
        <taxon>Bacillati</taxon>
        <taxon>Bacillota</taxon>
        <taxon>Bacilli</taxon>
        <taxon>Bacillales</taxon>
        <taxon>Staphylococcaceae</taxon>
        <taxon>Staphylococcus</taxon>
    </lineage>
</organism>
<keyword evidence="7" id="KW-1185">Reference proteome</keyword>
<dbReference type="eggNOG" id="ENOG5033A9J">
    <property type="taxonomic scope" value="Bacteria"/>
</dbReference>
<dbReference type="OrthoDB" id="2939659at2"/>
<feature type="transmembrane region" description="Helical" evidence="5">
    <location>
        <begin position="44"/>
        <end position="61"/>
    </location>
</feature>
<dbReference type="RefSeq" id="WP_009382258.1">
    <property type="nucleotide sequence ID" value="NZ_AMSQ01000003.1"/>
</dbReference>
<evidence type="ECO:0000256" key="4">
    <source>
        <dbReference type="ARBA" id="ARBA00023136"/>
    </source>
</evidence>
<feature type="transmembrane region" description="Helical" evidence="5">
    <location>
        <begin position="68"/>
        <end position="85"/>
    </location>
</feature>
<reference evidence="6 7" key="1">
    <citation type="journal article" date="2013" name="Genome Announc.">
        <title>Genome Sequence of Staphylococcus massiliensis Strain S46, Isolated from the Surface of Healthy Human Skin.</title>
        <authorList>
            <person name="Srivastav R."/>
            <person name="Singh A."/>
            <person name="Jangir P.K."/>
            <person name="Kumari C."/>
            <person name="Muduli S."/>
            <person name="Sharma R."/>
        </authorList>
    </citation>
    <scope>NUCLEOTIDE SEQUENCE [LARGE SCALE GENOMIC DNA]</scope>
    <source>
        <strain evidence="6 7">S46</strain>
    </source>
</reference>
<keyword evidence="2 5" id="KW-0812">Transmembrane</keyword>
<evidence type="ECO:0000313" key="7">
    <source>
        <dbReference type="Proteomes" id="UP000009885"/>
    </source>
</evidence>
<sequence length="115" mass="12834">MSKAAKIVQSIVAFFFVIVSFNLMKGNMDQDFDDFGYPDGFSKLTGVFELLGAIGLIVGLWKRVFGYLANLLILGTMIVASLSHIFLAKDSILRCIPSFGISLINFWLLFENDEK</sequence>
<comment type="subcellular location">
    <subcellularLocation>
        <location evidence="1">Membrane</location>
        <topology evidence="1">Multi-pass membrane protein</topology>
    </subcellularLocation>
</comment>
<evidence type="ECO:0008006" key="8">
    <source>
        <dbReference type="Google" id="ProtNLM"/>
    </source>
</evidence>